<dbReference type="OrthoDB" id="6466334at2"/>
<proteinExistence type="predicted"/>
<dbReference type="EMBL" id="PUHY01000005">
    <property type="protein sequence ID" value="PQO37791.1"/>
    <property type="molecule type" value="Genomic_DNA"/>
</dbReference>
<evidence type="ECO:0008006" key="3">
    <source>
        <dbReference type="Google" id="ProtNLM"/>
    </source>
</evidence>
<sequence>MQLADRIKHIGNQFVDRIDPQVISDAVEYADFSECKLAVEMLCDQLFEYDVPITSDEFLQFQQLAIETQADAERIETLHSLVRSSSP</sequence>
<evidence type="ECO:0000313" key="1">
    <source>
        <dbReference type="EMBL" id="PQO37791.1"/>
    </source>
</evidence>
<reference evidence="1 2" key="1">
    <citation type="submission" date="2018-02" db="EMBL/GenBank/DDBJ databases">
        <title>Comparative genomes isolates from brazilian mangrove.</title>
        <authorList>
            <person name="Araujo J.E."/>
            <person name="Taketani R.G."/>
            <person name="Silva M.C.P."/>
            <person name="Loureco M.V."/>
            <person name="Andreote F.D."/>
        </authorList>
    </citation>
    <scope>NUCLEOTIDE SEQUENCE [LARGE SCALE GENOMIC DNA]</scope>
    <source>
        <strain evidence="1 2">Hex-1 MGV</strain>
    </source>
</reference>
<protein>
    <recommendedName>
        <fullName evidence="3">MafI family immunity protein</fullName>
    </recommendedName>
</protein>
<gene>
    <name evidence="1" type="ORF">C5Y83_07555</name>
</gene>
<dbReference type="NCBIfam" id="NF033691">
    <property type="entry name" value="immunity_MafI"/>
    <property type="match status" value="1"/>
</dbReference>
<evidence type="ECO:0000313" key="2">
    <source>
        <dbReference type="Proteomes" id="UP000238322"/>
    </source>
</evidence>
<dbReference type="Proteomes" id="UP000238322">
    <property type="component" value="Unassembled WGS sequence"/>
</dbReference>
<dbReference type="InterPro" id="IPR047880">
    <property type="entry name" value="MafI-like"/>
</dbReference>
<dbReference type="AlphaFoldDB" id="A0A2S8G0K0"/>
<dbReference type="RefSeq" id="WP_105329040.1">
    <property type="nucleotide sequence ID" value="NZ_PUHY01000005.1"/>
</dbReference>
<comment type="caution">
    <text evidence="1">The sequence shown here is derived from an EMBL/GenBank/DDBJ whole genome shotgun (WGS) entry which is preliminary data.</text>
</comment>
<organism evidence="1 2">
    <name type="scientific">Blastopirellula marina</name>
    <dbReference type="NCBI Taxonomy" id="124"/>
    <lineage>
        <taxon>Bacteria</taxon>
        <taxon>Pseudomonadati</taxon>
        <taxon>Planctomycetota</taxon>
        <taxon>Planctomycetia</taxon>
        <taxon>Pirellulales</taxon>
        <taxon>Pirellulaceae</taxon>
        <taxon>Blastopirellula</taxon>
    </lineage>
</organism>
<name>A0A2S8G0K0_9BACT</name>
<accession>A0A2S8G0K0</accession>